<protein>
    <submittedName>
        <fullName evidence="2">Acetyltransferase (GNAT) domain-containing protein</fullName>
    </submittedName>
</protein>
<evidence type="ECO:0000259" key="1">
    <source>
        <dbReference type="PROSITE" id="PS51186"/>
    </source>
</evidence>
<dbReference type="Gene3D" id="3.40.630.30">
    <property type="match status" value="1"/>
</dbReference>
<feature type="domain" description="N-acetyltransferase" evidence="1">
    <location>
        <begin position="142"/>
        <end position="290"/>
    </location>
</feature>
<keyword evidence="3" id="KW-1185">Reference proteome</keyword>
<proteinExistence type="predicted"/>
<dbReference type="Pfam" id="PF00583">
    <property type="entry name" value="Acetyltransf_1"/>
    <property type="match status" value="1"/>
</dbReference>
<evidence type="ECO:0000313" key="2">
    <source>
        <dbReference type="EMBL" id="MCP2167884.1"/>
    </source>
</evidence>
<gene>
    <name evidence="2" type="ORF">LX83_004758</name>
</gene>
<dbReference type="RefSeq" id="WP_253775213.1">
    <property type="nucleotide sequence ID" value="NZ_JAMTCK010000012.1"/>
</dbReference>
<dbReference type="Proteomes" id="UP001206128">
    <property type="component" value="Unassembled WGS sequence"/>
</dbReference>
<dbReference type="AlphaFoldDB" id="A0AAE3KIY9"/>
<comment type="caution">
    <text evidence="2">The sequence shown here is derived from an EMBL/GenBank/DDBJ whole genome shotgun (WGS) entry which is preliminary data.</text>
</comment>
<dbReference type="InterPro" id="IPR016181">
    <property type="entry name" value="Acyl_CoA_acyltransferase"/>
</dbReference>
<dbReference type="EMBL" id="JAMTCK010000012">
    <property type="protein sequence ID" value="MCP2167884.1"/>
    <property type="molecule type" value="Genomic_DNA"/>
</dbReference>
<name>A0AAE3KIY9_9PSEU</name>
<dbReference type="SUPFAM" id="SSF55729">
    <property type="entry name" value="Acyl-CoA N-acyltransferases (Nat)"/>
    <property type="match status" value="1"/>
</dbReference>
<evidence type="ECO:0000313" key="3">
    <source>
        <dbReference type="Proteomes" id="UP001206128"/>
    </source>
</evidence>
<accession>A0AAE3KIY9</accession>
<dbReference type="GO" id="GO:0016747">
    <property type="term" value="F:acyltransferase activity, transferring groups other than amino-acyl groups"/>
    <property type="evidence" value="ECO:0007669"/>
    <property type="project" value="InterPro"/>
</dbReference>
<reference evidence="2" key="1">
    <citation type="submission" date="2022-06" db="EMBL/GenBank/DDBJ databases">
        <title>Genomic Encyclopedia of Archaeal and Bacterial Type Strains, Phase II (KMG-II): from individual species to whole genera.</title>
        <authorList>
            <person name="Goeker M."/>
        </authorList>
    </citation>
    <scope>NUCLEOTIDE SEQUENCE</scope>
    <source>
        <strain evidence="2">DSM 43935</strain>
    </source>
</reference>
<dbReference type="InterPro" id="IPR000182">
    <property type="entry name" value="GNAT_dom"/>
</dbReference>
<sequence length="300" mass="32452">MRAEVHADLSRFAALAGPLFAEDPVLHTVATTLLHDRMIQAGWDDGEALVLVTLHEGDHLCGAVLRVPRMPVVVSGLPADAVDLAVSVLSEVDPGLPGVTGPDDRAEAFARRWVDRTGATVARRMDQRLYRLGELRRPRVAGVARFATQGDLMLLATWCMGFARDAHGYALAASSAFDLITWSLTRGGVLLWELAGQPVAMAVVRPVHAVRMARVSIVYTPRELRGHGYGSAATAAASQWALGLGMTHVVLFTDLANPVSNAIYQRLGYLPVRDFLDVRFGERPDQRRAVEEIDGTGDSG</sequence>
<organism evidence="2 3">
    <name type="scientific">Goodfellowiella coeruleoviolacea</name>
    <dbReference type="NCBI Taxonomy" id="334858"/>
    <lineage>
        <taxon>Bacteria</taxon>
        <taxon>Bacillati</taxon>
        <taxon>Actinomycetota</taxon>
        <taxon>Actinomycetes</taxon>
        <taxon>Pseudonocardiales</taxon>
        <taxon>Pseudonocardiaceae</taxon>
        <taxon>Goodfellowiella</taxon>
    </lineage>
</organism>
<dbReference type="PROSITE" id="PS51186">
    <property type="entry name" value="GNAT"/>
    <property type="match status" value="1"/>
</dbReference>